<evidence type="ECO:0000256" key="1">
    <source>
        <dbReference type="SAM" id="MobiDB-lite"/>
    </source>
</evidence>
<keyword evidence="4" id="KW-1185">Reference proteome</keyword>
<dbReference type="Proteomes" id="UP001648503">
    <property type="component" value="Unassembled WGS sequence"/>
</dbReference>
<organism evidence="3 4">
    <name type="scientific">Batrachochytrium salamandrivorans</name>
    <dbReference type="NCBI Taxonomy" id="1357716"/>
    <lineage>
        <taxon>Eukaryota</taxon>
        <taxon>Fungi</taxon>
        <taxon>Fungi incertae sedis</taxon>
        <taxon>Chytridiomycota</taxon>
        <taxon>Chytridiomycota incertae sedis</taxon>
        <taxon>Chytridiomycetes</taxon>
        <taxon>Rhizophydiales</taxon>
        <taxon>Rhizophydiales incertae sedis</taxon>
        <taxon>Batrachochytrium</taxon>
    </lineage>
</organism>
<protein>
    <submittedName>
        <fullName evidence="3">Uncharacterized protein</fullName>
    </submittedName>
</protein>
<accession>A0ABQ8FDP6</accession>
<dbReference type="EMBL" id="JAFCIX010000326">
    <property type="protein sequence ID" value="KAH6594901.1"/>
    <property type="molecule type" value="Genomic_DNA"/>
</dbReference>
<gene>
    <name evidence="2" type="ORF">BASA50_006253</name>
    <name evidence="3" type="ORF">BASA50_006259</name>
</gene>
<dbReference type="EMBL" id="JAFCIX010000326">
    <property type="protein sequence ID" value="KAH6594907.1"/>
    <property type="molecule type" value="Genomic_DNA"/>
</dbReference>
<name>A0ABQ8FDP6_9FUNG</name>
<evidence type="ECO:0000313" key="3">
    <source>
        <dbReference type="EMBL" id="KAH6594907.1"/>
    </source>
</evidence>
<evidence type="ECO:0000313" key="4">
    <source>
        <dbReference type="Proteomes" id="UP001648503"/>
    </source>
</evidence>
<sequence length="292" mass="32518">MFSCLKAWGKYVLKIFKPCGISSLSEDSVPANSAIPATDKEHTSTTTVTTTDPIMTPIVVESQIHQAPQPSVGLPNDPDRIHSESAIHAESVPISIIHKARSDTLEAANPIVLATEESASDMVISGCQIQQDSIKDVSAKIKDPMDSGVDISTGPCPIKDFVYYDNDRFTFISNIAIDGIYDGPTKCIVVYDKNDVLQIHEVSDRGVSPPHQVNIHPVKSIERYYCRDRPVWTEKCPYEYIMCVISENDTCPDNIQRIFICASSEEETDELLTCFMNMLNEEEAKELYIIDH</sequence>
<evidence type="ECO:0000313" key="2">
    <source>
        <dbReference type="EMBL" id="KAH6594901.1"/>
    </source>
</evidence>
<feature type="region of interest" description="Disordered" evidence="1">
    <location>
        <begin position="28"/>
        <end position="48"/>
    </location>
</feature>
<reference evidence="3 4" key="1">
    <citation type="submission" date="2021-02" db="EMBL/GenBank/DDBJ databases">
        <title>Variation within the Batrachochytrium salamandrivorans European outbreak.</title>
        <authorList>
            <person name="Kelly M."/>
            <person name="Pasmans F."/>
            <person name="Shea T.P."/>
            <person name="Munoz J.F."/>
            <person name="Carranza S."/>
            <person name="Cuomo C.A."/>
            <person name="Martel A."/>
        </authorList>
    </citation>
    <scope>NUCLEOTIDE SEQUENCE [LARGE SCALE GENOMIC DNA]</scope>
    <source>
        <strain evidence="3 4">AMFP18/2</strain>
    </source>
</reference>
<proteinExistence type="predicted"/>
<comment type="caution">
    <text evidence="3">The sequence shown here is derived from an EMBL/GenBank/DDBJ whole genome shotgun (WGS) entry which is preliminary data.</text>
</comment>